<evidence type="ECO:0000313" key="9">
    <source>
        <dbReference type="Proteomes" id="UP001595751"/>
    </source>
</evidence>
<dbReference type="InterPro" id="IPR047817">
    <property type="entry name" value="ABC2_TM_bact-type"/>
</dbReference>
<dbReference type="RefSeq" id="WP_290291214.1">
    <property type="nucleotide sequence ID" value="NZ_CP047211.1"/>
</dbReference>
<feature type="transmembrane region" description="Helical" evidence="6">
    <location>
        <begin position="115"/>
        <end position="138"/>
    </location>
</feature>
<dbReference type="PROSITE" id="PS51012">
    <property type="entry name" value="ABC_TM2"/>
    <property type="match status" value="1"/>
</dbReference>
<evidence type="ECO:0000256" key="6">
    <source>
        <dbReference type="SAM" id="Phobius"/>
    </source>
</evidence>
<dbReference type="PANTHER" id="PTHR43229">
    <property type="entry name" value="NODULATION PROTEIN J"/>
    <property type="match status" value="1"/>
</dbReference>
<keyword evidence="3 6" id="KW-1133">Transmembrane helix</keyword>
<organism evidence="8 9">
    <name type="scientific">Corynebacterium hansenii</name>
    <dbReference type="NCBI Taxonomy" id="394964"/>
    <lineage>
        <taxon>Bacteria</taxon>
        <taxon>Bacillati</taxon>
        <taxon>Actinomycetota</taxon>
        <taxon>Actinomycetes</taxon>
        <taxon>Mycobacteriales</taxon>
        <taxon>Corynebacteriaceae</taxon>
        <taxon>Corynebacterium</taxon>
    </lineage>
</organism>
<reference evidence="9" key="1">
    <citation type="journal article" date="2019" name="Int. J. Syst. Evol. Microbiol.">
        <title>The Global Catalogue of Microorganisms (GCM) 10K type strain sequencing project: providing services to taxonomists for standard genome sequencing and annotation.</title>
        <authorList>
            <consortium name="The Broad Institute Genomics Platform"/>
            <consortium name="The Broad Institute Genome Sequencing Center for Infectious Disease"/>
            <person name="Wu L."/>
            <person name="Ma J."/>
        </authorList>
    </citation>
    <scope>NUCLEOTIDE SEQUENCE [LARGE SCALE GENOMIC DNA]</scope>
    <source>
        <strain evidence="9">CCUG 53252</strain>
    </source>
</reference>
<dbReference type="Proteomes" id="UP001595751">
    <property type="component" value="Unassembled WGS sequence"/>
</dbReference>
<name>A0ABV7ZKS5_9CORY</name>
<dbReference type="InterPro" id="IPR013525">
    <property type="entry name" value="ABC2_TM"/>
</dbReference>
<comment type="subcellular location">
    <subcellularLocation>
        <location evidence="1">Membrane</location>
        <topology evidence="1">Multi-pass membrane protein</topology>
    </subcellularLocation>
</comment>
<evidence type="ECO:0000313" key="8">
    <source>
        <dbReference type="EMBL" id="MFC3849128.1"/>
    </source>
</evidence>
<sequence>MSTREGLHIGWAGAVGVHAGRLLKRWRRSPASVFSTVMMPIVMLVIMKIMFSGMVEQFSGVPMNMASISVMIAVSQAFTVALIGAGGIVQERHDGLPDRLATVPGPRFAGMAGRILASSVISWLSMLSAVAVGLVLGADFGSPAALAGTLAILMAVALASGSIGVMLGFMVDTPQGAMSFVPLVMVAMFLNPGMMPRELYAEPLRPMVDFSPVTAVLELMNAFMDGDVTAAAVIPFVAWFAALTALGLLILARKTTSTRR</sequence>
<feature type="transmembrane region" description="Helical" evidence="6">
    <location>
        <begin position="31"/>
        <end position="51"/>
    </location>
</feature>
<accession>A0ABV7ZKS5</accession>
<keyword evidence="9" id="KW-1185">Reference proteome</keyword>
<keyword evidence="2 6" id="KW-0812">Transmembrane</keyword>
<feature type="transmembrane region" description="Helical" evidence="6">
    <location>
        <begin position="63"/>
        <end position="89"/>
    </location>
</feature>
<comment type="caution">
    <text evidence="8">The sequence shown here is derived from an EMBL/GenBank/DDBJ whole genome shotgun (WGS) entry which is preliminary data.</text>
</comment>
<protein>
    <submittedName>
        <fullName evidence="8">ABC transporter permease</fullName>
    </submittedName>
</protein>
<dbReference type="PIRSF" id="PIRSF006648">
    <property type="entry name" value="DrrB"/>
    <property type="match status" value="1"/>
</dbReference>
<evidence type="ECO:0000256" key="2">
    <source>
        <dbReference type="ARBA" id="ARBA00022692"/>
    </source>
</evidence>
<dbReference type="PANTHER" id="PTHR43229:SF3">
    <property type="entry name" value="ABC-TYPE MULTIDRUG TRANSPORT SYSTEM, PERMEASE COMPONENT"/>
    <property type="match status" value="1"/>
</dbReference>
<feature type="transmembrane region" description="Helical" evidence="6">
    <location>
        <begin position="228"/>
        <end position="252"/>
    </location>
</feature>
<evidence type="ECO:0000256" key="3">
    <source>
        <dbReference type="ARBA" id="ARBA00022989"/>
    </source>
</evidence>
<evidence type="ECO:0000256" key="5">
    <source>
        <dbReference type="ARBA" id="ARBA00023251"/>
    </source>
</evidence>
<dbReference type="Pfam" id="PF12698">
    <property type="entry name" value="ABC2_membrane_3"/>
    <property type="match status" value="1"/>
</dbReference>
<gene>
    <name evidence="8" type="ORF">ACFORJ_02955</name>
</gene>
<keyword evidence="4 6" id="KW-0472">Membrane</keyword>
<dbReference type="InterPro" id="IPR051784">
    <property type="entry name" value="Nod_factor_ABC_transporter"/>
</dbReference>
<feature type="transmembrane region" description="Helical" evidence="6">
    <location>
        <begin position="144"/>
        <end position="169"/>
    </location>
</feature>
<proteinExistence type="predicted"/>
<feature type="domain" description="ABC transmembrane type-2" evidence="7">
    <location>
        <begin position="31"/>
        <end position="254"/>
    </location>
</feature>
<keyword evidence="5" id="KW-0046">Antibiotic resistance</keyword>
<feature type="transmembrane region" description="Helical" evidence="6">
    <location>
        <begin position="176"/>
        <end position="195"/>
    </location>
</feature>
<evidence type="ECO:0000256" key="1">
    <source>
        <dbReference type="ARBA" id="ARBA00004141"/>
    </source>
</evidence>
<dbReference type="InterPro" id="IPR000412">
    <property type="entry name" value="ABC_2_transport"/>
</dbReference>
<dbReference type="EMBL" id="JBHRZN010000001">
    <property type="protein sequence ID" value="MFC3849128.1"/>
    <property type="molecule type" value="Genomic_DNA"/>
</dbReference>
<evidence type="ECO:0000259" key="7">
    <source>
        <dbReference type="PROSITE" id="PS51012"/>
    </source>
</evidence>
<evidence type="ECO:0000256" key="4">
    <source>
        <dbReference type="ARBA" id="ARBA00023136"/>
    </source>
</evidence>